<comment type="caution">
    <text evidence="2">The sequence shown here is derived from an EMBL/GenBank/DDBJ whole genome shotgun (WGS) entry which is preliminary data.</text>
</comment>
<protein>
    <recommendedName>
        <fullName evidence="4">Helix-turn-helix domain-containing protein</fullName>
    </recommendedName>
</protein>
<evidence type="ECO:0000313" key="3">
    <source>
        <dbReference type="Proteomes" id="UP000603227"/>
    </source>
</evidence>
<dbReference type="AlphaFoldDB" id="A0A919GNW1"/>
<evidence type="ECO:0000313" key="2">
    <source>
        <dbReference type="EMBL" id="GHH87936.1"/>
    </source>
</evidence>
<accession>A0A919GNW1</accession>
<dbReference type="RefSeq" id="WP_189783062.1">
    <property type="nucleotide sequence ID" value="NZ_BNAT01000009.1"/>
</dbReference>
<sequence length="144" mass="15614">MPTAGERDYERLATLARRRRAELGLALNDVNAKAGGLSNRTWQRVEKGLEIRETNYVKIDGLLQWAPGSCLLVLDGGDPVPVADAADAPGFQKSPIPLSPDERAEQAREAVQLALVGTAKGATAEEIRAWSDQAVQELRKRGLI</sequence>
<evidence type="ECO:0008006" key="4">
    <source>
        <dbReference type="Google" id="ProtNLM"/>
    </source>
</evidence>
<proteinExistence type="predicted"/>
<feature type="region of interest" description="Disordered" evidence="1">
    <location>
        <begin position="84"/>
        <end position="104"/>
    </location>
</feature>
<keyword evidence="3" id="KW-1185">Reference proteome</keyword>
<reference evidence="2" key="1">
    <citation type="journal article" date="2014" name="Int. J. Syst. Evol. Microbiol.">
        <title>Complete genome sequence of Corynebacterium casei LMG S-19264T (=DSM 44701T), isolated from a smear-ripened cheese.</title>
        <authorList>
            <consortium name="US DOE Joint Genome Institute (JGI-PGF)"/>
            <person name="Walter F."/>
            <person name="Albersmeier A."/>
            <person name="Kalinowski J."/>
            <person name="Ruckert C."/>
        </authorList>
    </citation>
    <scope>NUCLEOTIDE SEQUENCE</scope>
    <source>
        <strain evidence="2">CGMCC 4.7403</strain>
    </source>
</reference>
<organism evidence="2 3">
    <name type="scientific">Streptomyces capitiformicae</name>
    <dbReference type="NCBI Taxonomy" id="2014920"/>
    <lineage>
        <taxon>Bacteria</taxon>
        <taxon>Bacillati</taxon>
        <taxon>Actinomycetota</taxon>
        <taxon>Actinomycetes</taxon>
        <taxon>Kitasatosporales</taxon>
        <taxon>Streptomycetaceae</taxon>
        <taxon>Streptomyces</taxon>
    </lineage>
</organism>
<evidence type="ECO:0000256" key="1">
    <source>
        <dbReference type="SAM" id="MobiDB-lite"/>
    </source>
</evidence>
<dbReference type="EMBL" id="BNAT01000009">
    <property type="protein sequence ID" value="GHH87936.1"/>
    <property type="molecule type" value="Genomic_DNA"/>
</dbReference>
<gene>
    <name evidence="2" type="ORF">GCM10017771_31160</name>
</gene>
<dbReference type="Proteomes" id="UP000603227">
    <property type="component" value="Unassembled WGS sequence"/>
</dbReference>
<reference evidence="2" key="2">
    <citation type="submission" date="2020-09" db="EMBL/GenBank/DDBJ databases">
        <authorList>
            <person name="Sun Q."/>
            <person name="Zhou Y."/>
        </authorList>
    </citation>
    <scope>NUCLEOTIDE SEQUENCE</scope>
    <source>
        <strain evidence="2">CGMCC 4.7403</strain>
    </source>
</reference>
<name>A0A919GNW1_9ACTN</name>